<dbReference type="EMBL" id="JAODUP010000485">
    <property type="protein sequence ID" value="KAK2148753.1"/>
    <property type="molecule type" value="Genomic_DNA"/>
</dbReference>
<sequence length="68" mass="7529">MASVRAARGGSFTLFVLAFVTFAVSYGSPYWYSTALRHEGLWQSCVTVGDAKDCRTIIRDNSGKRLVH</sequence>
<evidence type="ECO:0000256" key="3">
    <source>
        <dbReference type="ARBA" id="ARBA00022989"/>
    </source>
</evidence>
<comment type="caution">
    <text evidence="5">The sequence shown here is derived from an EMBL/GenBank/DDBJ whole genome shotgun (WGS) entry which is preliminary data.</text>
</comment>
<keyword evidence="6" id="KW-1185">Reference proteome</keyword>
<evidence type="ECO:0000256" key="4">
    <source>
        <dbReference type="ARBA" id="ARBA00023136"/>
    </source>
</evidence>
<organism evidence="5 6">
    <name type="scientific">Paralvinella palmiformis</name>
    <dbReference type="NCBI Taxonomy" id="53620"/>
    <lineage>
        <taxon>Eukaryota</taxon>
        <taxon>Metazoa</taxon>
        <taxon>Spiralia</taxon>
        <taxon>Lophotrochozoa</taxon>
        <taxon>Annelida</taxon>
        <taxon>Polychaeta</taxon>
        <taxon>Sedentaria</taxon>
        <taxon>Canalipalpata</taxon>
        <taxon>Terebellida</taxon>
        <taxon>Terebelliformia</taxon>
        <taxon>Alvinellidae</taxon>
        <taxon>Paralvinella</taxon>
    </lineage>
</organism>
<dbReference type="GO" id="GO:0016020">
    <property type="term" value="C:membrane"/>
    <property type="evidence" value="ECO:0007669"/>
    <property type="project" value="UniProtKB-SubCell"/>
</dbReference>
<comment type="subcellular location">
    <subcellularLocation>
        <location evidence="1">Membrane</location>
        <topology evidence="1">Multi-pass membrane protein</topology>
    </subcellularLocation>
</comment>
<dbReference type="InterPro" id="IPR017974">
    <property type="entry name" value="Claudin_CS"/>
</dbReference>
<dbReference type="PROSITE" id="PS01346">
    <property type="entry name" value="CLAUDIN"/>
    <property type="match status" value="1"/>
</dbReference>
<keyword evidence="3" id="KW-1133">Transmembrane helix</keyword>
<dbReference type="AlphaFoldDB" id="A0AAD9J9R3"/>
<reference evidence="5" key="1">
    <citation type="journal article" date="2023" name="Mol. Biol. Evol.">
        <title>Third-Generation Sequencing Reveals the Adaptive Role of the Epigenome in Three Deep-Sea Polychaetes.</title>
        <authorList>
            <person name="Perez M."/>
            <person name="Aroh O."/>
            <person name="Sun Y."/>
            <person name="Lan Y."/>
            <person name="Juniper S.K."/>
            <person name="Young C.R."/>
            <person name="Angers B."/>
            <person name="Qian P.Y."/>
        </authorList>
    </citation>
    <scope>NUCLEOTIDE SEQUENCE</scope>
    <source>
        <strain evidence="5">P08H-3</strain>
    </source>
</reference>
<evidence type="ECO:0000256" key="1">
    <source>
        <dbReference type="ARBA" id="ARBA00004141"/>
    </source>
</evidence>
<name>A0AAD9J9R3_9ANNE</name>
<keyword evidence="4" id="KW-0472">Membrane</keyword>
<dbReference type="Proteomes" id="UP001208570">
    <property type="component" value="Unassembled WGS sequence"/>
</dbReference>
<evidence type="ECO:0000313" key="6">
    <source>
        <dbReference type="Proteomes" id="UP001208570"/>
    </source>
</evidence>
<accession>A0AAD9J9R3</accession>
<evidence type="ECO:0000313" key="5">
    <source>
        <dbReference type="EMBL" id="KAK2148753.1"/>
    </source>
</evidence>
<keyword evidence="2" id="KW-0812">Transmembrane</keyword>
<gene>
    <name evidence="5" type="ORF">LSH36_485g02005</name>
</gene>
<evidence type="ECO:0000256" key="2">
    <source>
        <dbReference type="ARBA" id="ARBA00022692"/>
    </source>
</evidence>
<protein>
    <submittedName>
        <fullName evidence="5">Uncharacterized protein</fullName>
    </submittedName>
</protein>
<proteinExistence type="predicted"/>
<dbReference type="Gene3D" id="1.20.140.150">
    <property type="match status" value="1"/>
</dbReference>